<feature type="transmembrane region" description="Helical" evidence="5">
    <location>
        <begin position="228"/>
        <end position="252"/>
    </location>
</feature>
<dbReference type="Gene3D" id="1.20.1250.20">
    <property type="entry name" value="MFS general substrate transporter like domains"/>
    <property type="match status" value="1"/>
</dbReference>
<feature type="transmembrane region" description="Helical" evidence="5">
    <location>
        <begin position="272"/>
        <end position="290"/>
    </location>
</feature>
<keyword evidence="2 5" id="KW-0812">Transmembrane</keyword>
<protein>
    <recommendedName>
        <fullName evidence="8">Solute carrier family 46 member 3</fullName>
    </recommendedName>
</protein>
<accession>A0AAN7V341</accession>
<feature type="transmembrane region" description="Helical" evidence="5">
    <location>
        <begin position="302"/>
        <end position="323"/>
    </location>
</feature>
<keyword evidence="7" id="KW-1185">Reference proteome</keyword>
<evidence type="ECO:0000256" key="4">
    <source>
        <dbReference type="ARBA" id="ARBA00023136"/>
    </source>
</evidence>
<sequence length="424" mass="47704">MACGVNMGYNKTVCESITNGLHRKNNLTNENSKIQQEINYMLSWCLPINSIIPIVLLLFLGNFSDENKIRKPFLIMPTIGELFSTLCCVLCVWYREVLPVEMGGIAHYVVPALFGTTPMLYMAAYTHIADASVNKTCIVRLAVMQVCINVCKMVGMVVSGYLFQQLGYVVLLLSCTFLQLTVLGYGLFLVEDLQTETKKSMRSPFSYTRVCETLQLVTSSTGIRRTNIVFLLVLQFLVVTVFLGEGNVYFWFTQQTYGWTNSDYAYFQGTRSILNSLTLSIAVPILSKLLHFRDVTIIILSLVDKVVSTVIFGTFTIAATTGIRSMSSTYVSTDNLCKTQSLLSIVEAIGTSVAAQIYNRGIYDYTHNSYPYAFLYLSIVICIVSVTLCTWKYYNEHEYKLNDRQDLHKKENALTSISNNNNTA</sequence>
<feature type="transmembrane region" description="Helical" evidence="5">
    <location>
        <begin position="73"/>
        <end position="93"/>
    </location>
</feature>
<proteinExistence type="predicted"/>
<comment type="subcellular location">
    <subcellularLocation>
        <location evidence="1">Membrane</location>
        <topology evidence="1">Multi-pass membrane protein</topology>
    </subcellularLocation>
</comment>
<keyword evidence="3 5" id="KW-1133">Transmembrane helix</keyword>
<feature type="transmembrane region" description="Helical" evidence="5">
    <location>
        <begin position="137"/>
        <end position="162"/>
    </location>
</feature>
<dbReference type="PANTHER" id="PTHR23507">
    <property type="entry name" value="ZGC:174356"/>
    <property type="match status" value="1"/>
</dbReference>
<evidence type="ECO:0000256" key="5">
    <source>
        <dbReference type="SAM" id="Phobius"/>
    </source>
</evidence>
<feature type="transmembrane region" description="Helical" evidence="5">
    <location>
        <begin position="168"/>
        <end position="190"/>
    </location>
</feature>
<dbReference type="Pfam" id="PF07690">
    <property type="entry name" value="MFS_1"/>
    <property type="match status" value="1"/>
</dbReference>
<gene>
    <name evidence="6" type="ORF">RI129_012586</name>
</gene>
<evidence type="ECO:0000256" key="2">
    <source>
        <dbReference type="ARBA" id="ARBA00022692"/>
    </source>
</evidence>
<feature type="transmembrane region" description="Helical" evidence="5">
    <location>
        <begin position="105"/>
        <end position="125"/>
    </location>
</feature>
<dbReference type="SUPFAM" id="SSF103473">
    <property type="entry name" value="MFS general substrate transporter"/>
    <property type="match status" value="1"/>
</dbReference>
<reference evidence="6 7" key="1">
    <citation type="journal article" date="2024" name="Insects">
        <title>An Improved Chromosome-Level Genome Assembly of the Firefly Pyrocoelia pectoralis.</title>
        <authorList>
            <person name="Fu X."/>
            <person name="Meyer-Rochow V.B."/>
            <person name="Ballantyne L."/>
            <person name="Zhu X."/>
        </authorList>
    </citation>
    <scope>NUCLEOTIDE SEQUENCE [LARGE SCALE GENOMIC DNA]</scope>
    <source>
        <strain evidence="6">XCY_ONT2</strain>
    </source>
</reference>
<dbReference type="EMBL" id="JAVRBK010000010">
    <property type="protein sequence ID" value="KAK5638291.1"/>
    <property type="molecule type" value="Genomic_DNA"/>
</dbReference>
<dbReference type="PANTHER" id="PTHR23507:SF1">
    <property type="entry name" value="FI18259P1-RELATED"/>
    <property type="match status" value="1"/>
</dbReference>
<dbReference type="InterPro" id="IPR011701">
    <property type="entry name" value="MFS"/>
</dbReference>
<evidence type="ECO:0000256" key="3">
    <source>
        <dbReference type="ARBA" id="ARBA00022989"/>
    </source>
</evidence>
<dbReference type="InterPro" id="IPR036259">
    <property type="entry name" value="MFS_trans_sf"/>
</dbReference>
<dbReference type="AlphaFoldDB" id="A0AAN7V341"/>
<dbReference type="GO" id="GO:0016020">
    <property type="term" value="C:membrane"/>
    <property type="evidence" value="ECO:0007669"/>
    <property type="project" value="UniProtKB-SubCell"/>
</dbReference>
<comment type="caution">
    <text evidence="6">The sequence shown here is derived from an EMBL/GenBank/DDBJ whole genome shotgun (WGS) entry which is preliminary data.</text>
</comment>
<evidence type="ECO:0000256" key="1">
    <source>
        <dbReference type="ARBA" id="ARBA00004141"/>
    </source>
</evidence>
<evidence type="ECO:0008006" key="8">
    <source>
        <dbReference type="Google" id="ProtNLM"/>
    </source>
</evidence>
<dbReference type="Proteomes" id="UP001329430">
    <property type="component" value="Chromosome 10"/>
</dbReference>
<organism evidence="6 7">
    <name type="scientific">Pyrocoelia pectoralis</name>
    <dbReference type="NCBI Taxonomy" id="417401"/>
    <lineage>
        <taxon>Eukaryota</taxon>
        <taxon>Metazoa</taxon>
        <taxon>Ecdysozoa</taxon>
        <taxon>Arthropoda</taxon>
        <taxon>Hexapoda</taxon>
        <taxon>Insecta</taxon>
        <taxon>Pterygota</taxon>
        <taxon>Neoptera</taxon>
        <taxon>Endopterygota</taxon>
        <taxon>Coleoptera</taxon>
        <taxon>Polyphaga</taxon>
        <taxon>Elateriformia</taxon>
        <taxon>Elateroidea</taxon>
        <taxon>Lampyridae</taxon>
        <taxon>Lampyrinae</taxon>
        <taxon>Pyrocoelia</taxon>
    </lineage>
</organism>
<evidence type="ECO:0000313" key="6">
    <source>
        <dbReference type="EMBL" id="KAK5638291.1"/>
    </source>
</evidence>
<feature type="transmembrane region" description="Helical" evidence="5">
    <location>
        <begin position="373"/>
        <end position="394"/>
    </location>
</feature>
<dbReference type="GO" id="GO:0022857">
    <property type="term" value="F:transmembrane transporter activity"/>
    <property type="evidence" value="ECO:0007669"/>
    <property type="project" value="InterPro"/>
</dbReference>
<keyword evidence="4 5" id="KW-0472">Membrane</keyword>
<feature type="transmembrane region" description="Helical" evidence="5">
    <location>
        <begin position="41"/>
        <end position="61"/>
    </location>
</feature>
<evidence type="ECO:0000313" key="7">
    <source>
        <dbReference type="Proteomes" id="UP001329430"/>
    </source>
</evidence>
<name>A0AAN7V341_9COLE</name>